<keyword evidence="16" id="KW-1185">Reference proteome</keyword>
<dbReference type="FunFam" id="3.30.160.60:FF:000284">
    <property type="entry name" value="Zinc finger protein 652 isoform X1"/>
    <property type="match status" value="1"/>
</dbReference>
<dbReference type="SUPFAM" id="SSF57667">
    <property type="entry name" value="beta-beta-alpha zinc fingers"/>
    <property type="match status" value="5"/>
</dbReference>
<dbReference type="Gene3D" id="3.30.160.60">
    <property type="entry name" value="Classic Zinc Finger"/>
    <property type="match status" value="6"/>
</dbReference>
<dbReference type="InterPro" id="IPR049524">
    <property type="entry name" value="ZBTB47_BTB_POZ"/>
</dbReference>
<dbReference type="FunFam" id="3.30.160.60:FF:001295">
    <property type="entry name" value="Zinc finger and BTB domain containing 47"/>
    <property type="match status" value="1"/>
</dbReference>
<comment type="subcellular location">
    <subcellularLocation>
        <location evidence="1">Nucleus</location>
    </subcellularLocation>
</comment>
<feature type="region of interest" description="Disordered" evidence="12">
    <location>
        <begin position="563"/>
        <end position="606"/>
    </location>
</feature>
<evidence type="ECO:0000259" key="13">
    <source>
        <dbReference type="PROSITE" id="PS50097"/>
    </source>
</evidence>
<dbReference type="PROSITE" id="PS00028">
    <property type="entry name" value="ZINC_FINGER_C2H2_1"/>
    <property type="match status" value="5"/>
</dbReference>
<evidence type="ECO:0000256" key="7">
    <source>
        <dbReference type="ARBA" id="ARBA00023015"/>
    </source>
</evidence>
<dbReference type="GO" id="GO:0008270">
    <property type="term" value="F:zinc ion binding"/>
    <property type="evidence" value="ECO:0007669"/>
    <property type="project" value="UniProtKB-KW"/>
</dbReference>
<feature type="domain" description="C2H2-type" evidence="14">
    <location>
        <begin position="474"/>
        <end position="501"/>
    </location>
</feature>
<dbReference type="PANTHER" id="PTHR24394:SF24">
    <property type="entry name" value="ZINC FINGER AND BTB DOMAIN-CONTAINING PROTEIN 47"/>
    <property type="match status" value="1"/>
</dbReference>
<feature type="domain" description="C2H2-type" evidence="14">
    <location>
        <begin position="419"/>
        <end position="446"/>
    </location>
</feature>
<comment type="caution">
    <text evidence="15">The sequence shown here is derived from an EMBL/GenBank/DDBJ whole genome shotgun (WGS) entry which is preliminary data.</text>
</comment>
<reference evidence="15 16" key="1">
    <citation type="submission" date="2019-09" db="EMBL/GenBank/DDBJ databases">
        <title>Bird 10,000 Genomes (B10K) Project - Family phase.</title>
        <authorList>
            <person name="Zhang G."/>
        </authorList>
    </citation>
    <scope>NUCLEOTIDE SEQUENCE [LARGE SCALE GENOMIC DNA]</scope>
    <source>
        <strain evidence="15">B10K-DU-001-53</strain>
        <tissue evidence="15">Muscle</tissue>
    </source>
</reference>
<evidence type="ECO:0000256" key="2">
    <source>
        <dbReference type="ARBA" id="ARBA00006991"/>
    </source>
</evidence>
<organism evidence="15 16">
    <name type="scientific">Odontophorus gujanensis</name>
    <name type="common">marbled wood quail</name>
    <dbReference type="NCBI Taxonomy" id="886794"/>
    <lineage>
        <taxon>Eukaryota</taxon>
        <taxon>Metazoa</taxon>
        <taxon>Chordata</taxon>
        <taxon>Craniata</taxon>
        <taxon>Vertebrata</taxon>
        <taxon>Euteleostomi</taxon>
        <taxon>Archelosauria</taxon>
        <taxon>Archosauria</taxon>
        <taxon>Dinosauria</taxon>
        <taxon>Saurischia</taxon>
        <taxon>Theropoda</taxon>
        <taxon>Coelurosauria</taxon>
        <taxon>Aves</taxon>
        <taxon>Neognathae</taxon>
        <taxon>Galloanserae</taxon>
        <taxon>Galliformes</taxon>
        <taxon>Odontophoridae</taxon>
        <taxon>Odontophorus</taxon>
    </lineage>
</organism>
<dbReference type="PANTHER" id="PTHR24394">
    <property type="entry name" value="ZINC FINGER PROTEIN"/>
    <property type="match status" value="1"/>
</dbReference>
<dbReference type="CDD" id="cd18231">
    <property type="entry name" value="BTB_POZ_ZBTB47_ZNF651"/>
    <property type="match status" value="1"/>
</dbReference>
<dbReference type="OrthoDB" id="7327383at2759"/>
<dbReference type="GO" id="GO:0003677">
    <property type="term" value="F:DNA binding"/>
    <property type="evidence" value="ECO:0007669"/>
    <property type="project" value="UniProtKB-KW"/>
</dbReference>
<dbReference type="PROSITE" id="PS50157">
    <property type="entry name" value="ZINC_FINGER_C2H2_2"/>
    <property type="match status" value="7"/>
</dbReference>
<keyword evidence="9" id="KW-0804">Transcription</keyword>
<keyword evidence="6" id="KW-0862">Zinc</keyword>
<feature type="domain" description="BTB" evidence="13">
    <location>
        <begin position="15"/>
        <end position="83"/>
    </location>
</feature>
<dbReference type="SUPFAM" id="SSF54695">
    <property type="entry name" value="POZ domain"/>
    <property type="match status" value="1"/>
</dbReference>
<evidence type="ECO:0000313" key="15">
    <source>
        <dbReference type="EMBL" id="NXJ03855.1"/>
    </source>
</evidence>
<evidence type="ECO:0000259" key="14">
    <source>
        <dbReference type="PROSITE" id="PS50157"/>
    </source>
</evidence>
<evidence type="ECO:0000256" key="10">
    <source>
        <dbReference type="ARBA" id="ARBA00023242"/>
    </source>
</evidence>
<dbReference type="FunFam" id="3.30.160.60:FF:000166">
    <property type="entry name" value="Zinc finger and BTB domain-containing 49"/>
    <property type="match status" value="1"/>
</dbReference>
<dbReference type="FunFam" id="3.30.160.60:FF:001300">
    <property type="entry name" value="Zinc finger and BTB domain-containing protein 47"/>
    <property type="match status" value="1"/>
</dbReference>
<feature type="compositionally biased region" description="Pro residues" evidence="12">
    <location>
        <begin position="569"/>
        <end position="606"/>
    </location>
</feature>
<dbReference type="Pfam" id="PF00651">
    <property type="entry name" value="BTB"/>
    <property type="match status" value="1"/>
</dbReference>
<dbReference type="Pfam" id="PF00096">
    <property type="entry name" value="zf-C2H2"/>
    <property type="match status" value="6"/>
</dbReference>
<feature type="domain" description="C2H2-type" evidence="14">
    <location>
        <begin position="391"/>
        <end position="418"/>
    </location>
</feature>
<evidence type="ECO:0000256" key="9">
    <source>
        <dbReference type="ARBA" id="ARBA00023163"/>
    </source>
</evidence>
<feature type="domain" description="C2H2-type" evidence="14">
    <location>
        <begin position="502"/>
        <end position="529"/>
    </location>
</feature>
<accession>A0A7K9Y1M2</accession>
<keyword evidence="10" id="KW-0539">Nucleus</keyword>
<dbReference type="Proteomes" id="UP000522663">
    <property type="component" value="Unassembled WGS sequence"/>
</dbReference>
<dbReference type="GO" id="GO:0000981">
    <property type="term" value="F:DNA-binding transcription factor activity, RNA polymerase II-specific"/>
    <property type="evidence" value="ECO:0007669"/>
    <property type="project" value="TreeGrafter"/>
</dbReference>
<keyword evidence="7" id="KW-0805">Transcription regulation</keyword>
<feature type="domain" description="C2H2-type" evidence="14">
    <location>
        <begin position="530"/>
        <end position="558"/>
    </location>
</feature>
<evidence type="ECO:0000256" key="1">
    <source>
        <dbReference type="ARBA" id="ARBA00004123"/>
    </source>
</evidence>
<gene>
    <name evidence="15" type="primary">Znf652_0</name>
    <name evidence="15" type="ORF">ODOGUJ_R09659</name>
</gene>
<evidence type="ECO:0000313" key="16">
    <source>
        <dbReference type="Proteomes" id="UP000522663"/>
    </source>
</evidence>
<dbReference type="EMBL" id="VXAB01000678">
    <property type="protein sequence ID" value="NXJ03855.1"/>
    <property type="molecule type" value="Genomic_DNA"/>
</dbReference>
<keyword evidence="4" id="KW-0677">Repeat</keyword>
<feature type="non-terminal residue" evidence="15">
    <location>
        <position position="606"/>
    </location>
</feature>
<dbReference type="InterPro" id="IPR000210">
    <property type="entry name" value="BTB/POZ_dom"/>
</dbReference>
<proteinExistence type="inferred from homology"/>
<feature type="region of interest" description="Disordered" evidence="12">
    <location>
        <begin position="162"/>
        <end position="208"/>
    </location>
</feature>
<dbReference type="FunFam" id="3.30.160.60:FF:000900">
    <property type="entry name" value="Zinc finger and BTB domain containing 47"/>
    <property type="match status" value="1"/>
</dbReference>
<feature type="domain" description="C2H2-type" evidence="14">
    <location>
        <begin position="307"/>
        <end position="335"/>
    </location>
</feature>
<dbReference type="SMART" id="SM00225">
    <property type="entry name" value="BTB"/>
    <property type="match status" value="1"/>
</dbReference>
<evidence type="ECO:0000256" key="11">
    <source>
        <dbReference type="PROSITE-ProRule" id="PRU00042"/>
    </source>
</evidence>
<dbReference type="SMART" id="SM00355">
    <property type="entry name" value="ZnF_C2H2"/>
    <property type="match status" value="8"/>
</dbReference>
<evidence type="ECO:0000256" key="4">
    <source>
        <dbReference type="ARBA" id="ARBA00022737"/>
    </source>
</evidence>
<evidence type="ECO:0000256" key="8">
    <source>
        <dbReference type="ARBA" id="ARBA00023125"/>
    </source>
</evidence>
<feature type="non-terminal residue" evidence="15">
    <location>
        <position position="1"/>
    </location>
</feature>
<dbReference type="PROSITE" id="PS50097">
    <property type="entry name" value="BTB"/>
    <property type="match status" value="1"/>
</dbReference>
<feature type="region of interest" description="Disordered" evidence="12">
    <location>
        <begin position="229"/>
        <end position="297"/>
    </location>
</feature>
<protein>
    <submittedName>
        <fullName evidence="15">ZN652 protein</fullName>
    </submittedName>
</protein>
<evidence type="ECO:0000256" key="3">
    <source>
        <dbReference type="ARBA" id="ARBA00022723"/>
    </source>
</evidence>
<keyword evidence="5 11" id="KW-0863">Zinc-finger</keyword>
<evidence type="ECO:0000256" key="12">
    <source>
        <dbReference type="SAM" id="MobiDB-lite"/>
    </source>
</evidence>
<dbReference type="InterPro" id="IPR011333">
    <property type="entry name" value="SKP1/BTB/POZ_sf"/>
</dbReference>
<evidence type="ECO:0000256" key="5">
    <source>
        <dbReference type="ARBA" id="ARBA00022771"/>
    </source>
</evidence>
<dbReference type="Gene3D" id="3.30.710.10">
    <property type="entry name" value="Potassium Channel Kv1.1, Chain A"/>
    <property type="match status" value="1"/>
</dbReference>
<evidence type="ECO:0000256" key="6">
    <source>
        <dbReference type="ARBA" id="ARBA00022833"/>
    </source>
</evidence>
<dbReference type="InterPro" id="IPR013087">
    <property type="entry name" value="Znf_C2H2_type"/>
</dbReference>
<dbReference type="FunFam" id="3.30.160.60:FF:000312">
    <property type="entry name" value="Zinc finger and BTB domain-containing 47"/>
    <property type="match status" value="1"/>
</dbReference>
<dbReference type="AlphaFoldDB" id="A0A7K9Y1M2"/>
<dbReference type="GO" id="GO:0005634">
    <property type="term" value="C:nucleus"/>
    <property type="evidence" value="ECO:0007669"/>
    <property type="project" value="UniProtKB-SubCell"/>
</dbReference>
<keyword evidence="3" id="KW-0479">Metal-binding</keyword>
<feature type="domain" description="C2H2-type" evidence="14">
    <location>
        <begin position="361"/>
        <end position="389"/>
    </location>
</feature>
<dbReference type="FunFam" id="3.30.710.10:FF:000100">
    <property type="entry name" value="Zinc finger and BTB domain containing 47"/>
    <property type="match status" value="1"/>
</dbReference>
<name>A0A7K9Y1M2_9GALL</name>
<feature type="compositionally biased region" description="Acidic residues" evidence="12">
    <location>
        <begin position="251"/>
        <end position="281"/>
    </location>
</feature>
<keyword evidence="8" id="KW-0238">DNA-binding</keyword>
<sequence>MDRLNEQRLFQPDLCDVDIVLVQHKSIFPAHKGVLAAYSQFFHSLFTQNKQLQRVELSLEALTSQGLQQILNFIYTSKLLVNSCNVQDVLNAAAVLQMNNIASSCQDLLDTRSLSLAADMALPAEGCAGPPPYYCEIKQEVDTPHPKIYAREGTDPYSVRVEDGVSAGPLPPGQGKQYYKEEKDGGPGAVCKMEGEESEEDLDSQGSYNREQIIVEVNLNNQTLNVSKGMEGKAAASEAAVMGRPDGDGRDTEEDGEEENEEGDEEEEEEEDAEEEEEEEEGQRGRKRKKEQDGLGQKVKLEEKQHYPCKKCPRVFNNRWYLEKHMNVTHSRMQICDKCGKRFLLESELLLHHQTDCEKNIQCVTCGKGFKKLWSLHEHNKIVHGYAEKKFSCEICEKKFYTMAHVRKHMVAHTKDMPFTCETCGKSFKRSMSLKVHSLQHSGEKPFKCEVRSLLLPASPLRSHMSIHIGHKQFMCQWCGKDFNMKQYFDEHMKTHTGEKPYICEICGKSFTSRPNMKRHRRTHTGEKPYPCDVCGQRFRFSNMLKAHKEKCFRVSNPLASDTAVPQPAASPAPLPPGVSPLPLLPPLPQTLPPPPHLPPPPPLFP</sequence>
<comment type="similarity">
    <text evidence="2">Belongs to the krueppel C2H2-type zinc-finger protein family.</text>
</comment>
<dbReference type="InterPro" id="IPR036236">
    <property type="entry name" value="Znf_C2H2_sf"/>
</dbReference>